<dbReference type="InterPro" id="IPR051839">
    <property type="entry name" value="RD_transcriptional_regulator"/>
</dbReference>
<dbReference type="Proteomes" id="UP001224392">
    <property type="component" value="Unassembled WGS sequence"/>
</dbReference>
<proteinExistence type="inferred from homology"/>
<dbReference type="Pfam" id="PF01527">
    <property type="entry name" value="HTH_Tnp_1"/>
    <property type="match status" value="1"/>
</dbReference>
<sequence length="102" mass="11904">MSGKRYTEEFKVEAVKQVTDRRYKVGEVAERLGITSKSLYGWIAKYGDQGSQHQTINSQQDEIKKLKAQLRRVTEERDILRRPQRTLQASQGKMRVHIITAR</sequence>
<dbReference type="InterPro" id="IPR002514">
    <property type="entry name" value="Transposase_8"/>
</dbReference>
<accession>A0ABQ6M344</accession>
<keyword evidence="3" id="KW-1185">Reference proteome</keyword>
<name>A0ABQ6M344_9GAMM</name>
<reference evidence="2 3" key="1">
    <citation type="submission" date="2023-04" db="EMBL/GenBank/DDBJ databases">
        <title>Marinobulbifer ophiurae gen. nov., sp. Nov., isolate from tissue of brittle star Ophioplocus japonicus.</title>
        <authorList>
            <person name="Kawano K."/>
            <person name="Sawayama S."/>
            <person name="Nakagawa S."/>
        </authorList>
    </citation>
    <scope>NUCLEOTIDE SEQUENCE [LARGE SCALE GENOMIC DNA]</scope>
    <source>
        <strain evidence="2 3">NKW57</strain>
    </source>
</reference>
<comment type="similarity">
    <text evidence="1">Belongs to the transposase 8 family.</text>
</comment>
<evidence type="ECO:0008006" key="4">
    <source>
        <dbReference type="Google" id="ProtNLM"/>
    </source>
</evidence>
<evidence type="ECO:0000313" key="2">
    <source>
        <dbReference type="EMBL" id="GMG88776.1"/>
    </source>
</evidence>
<evidence type="ECO:0000313" key="3">
    <source>
        <dbReference type="Proteomes" id="UP001224392"/>
    </source>
</evidence>
<dbReference type="InterPro" id="IPR009057">
    <property type="entry name" value="Homeodomain-like_sf"/>
</dbReference>
<evidence type="ECO:0000256" key="1">
    <source>
        <dbReference type="ARBA" id="ARBA00009964"/>
    </source>
</evidence>
<dbReference type="PANTHER" id="PTHR33215">
    <property type="entry name" value="PROTEIN DISTAL ANTENNA"/>
    <property type="match status" value="1"/>
</dbReference>
<dbReference type="EMBL" id="BSYJ01000022">
    <property type="protein sequence ID" value="GMG88776.1"/>
    <property type="molecule type" value="Genomic_DNA"/>
</dbReference>
<gene>
    <name evidence="2" type="ORF">MNKW57_30970</name>
</gene>
<comment type="caution">
    <text evidence="2">The sequence shown here is derived from an EMBL/GenBank/DDBJ whole genome shotgun (WGS) entry which is preliminary data.</text>
</comment>
<organism evidence="2 3">
    <name type="scientific">Biformimicrobium ophioploci</name>
    <dbReference type="NCBI Taxonomy" id="3036711"/>
    <lineage>
        <taxon>Bacteria</taxon>
        <taxon>Pseudomonadati</taxon>
        <taxon>Pseudomonadota</taxon>
        <taxon>Gammaproteobacteria</taxon>
        <taxon>Cellvibrionales</taxon>
        <taxon>Microbulbiferaceae</taxon>
        <taxon>Biformimicrobium</taxon>
    </lineage>
</organism>
<protein>
    <recommendedName>
        <fullName evidence="4">Transposase</fullName>
    </recommendedName>
</protein>
<dbReference type="SUPFAM" id="SSF46689">
    <property type="entry name" value="Homeodomain-like"/>
    <property type="match status" value="1"/>
</dbReference>
<dbReference type="PANTHER" id="PTHR33215:SF13">
    <property type="entry name" value="PROTEIN DISTAL ANTENNA"/>
    <property type="match status" value="1"/>
</dbReference>
<dbReference type="Gene3D" id="1.10.10.60">
    <property type="entry name" value="Homeodomain-like"/>
    <property type="match status" value="1"/>
</dbReference>